<sequence length="327" mass="37017">RMLSRASHIDNMAKPALETIAEATQIGAGEFYQVMSEGVQSNYPVTTGLMPWVYKRPWPVVAAINLVDGMGQPSATYYFLKRTYEPTHVLLDIKRLLWAPGEAFPISVNVLNGVDRPGFKGVVQVKILDDSFREVWQVSENVNVPEGTSVLKEDMGIYAIPQTYKEKYFFAIVSLTDEHGKVISHAEYWPRTIKLMEDEAYYQKFVSEPVDWPTLNSGPWLKPTVAKHKTSVEFKEVKLMKKDGNKGRIHIAVANKGRLPSFMTNLNIEGVSRSFYANDNFFWLAPGETKSIEIGFELRESQVVSSMKLVLSSWNAKTQSQKVKLID</sequence>
<dbReference type="Proteomes" id="UP000005510">
    <property type="component" value="Unassembled WGS sequence"/>
</dbReference>
<dbReference type="SUPFAM" id="SSF49303">
    <property type="entry name" value="beta-Galactosidase/glucuronidase domain"/>
    <property type="match status" value="1"/>
</dbReference>
<dbReference type="Pfam" id="PF17786">
    <property type="entry name" value="Mannosidase_ig"/>
    <property type="match status" value="1"/>
</dbReference>
<dbReference type="InterPro" id="IPR043534">
    <property type="entry name" value="EBDG/EBM"/>
</dbReference>
<dbReference type="GO" id="GO:0004553">
    <property type="term" value="F:hydrolase activity, hydrolyzing O-glycosyl compounds"/>
    <property type="evidence" value="ECO:0007669"/>
    <property type="project" value="InterPro"/>
</dbReference>
<feature type="non-terminal residue" evidence="2">
    <location>
        <position position="1"/>
    </location>
</feature>
<dbReference type="Gene3D" id="3.20.20.80">
    <property type="entry name" value="Glycosidases"/>
    <property type="match status" value="1"/>
</dbReference>
<dbReference type="PANTHER" id="PTHR43536">
    <property type="entry name" value="MANNOSYLGLYCOPROTEIN ENDO-BETA-MANNOSIDASE"/>
    <property type="match status" value="1"/>
</dbReference>
<protein>
    <recommendedName>
        <fullName evidence="1">Mannosidase Ig/CBM-like domain-containing protein</fullName>
    </recommendedName>
</protein>
<dbReference type="PANTHER" id="PTHR43536:SF1">
    <property type="entry name" value="MANNOSYLGLYCOPROTEIN ENDO-BETA-MANNOSIDASE"/>
    <property type="match status" value="1"/>
</dbReference>
<dbReference type="RefSeq" id="WP_008152774.1">
    <property type="nucleotide sequence ID" value="NZ_DS996456.1"/>
</dbReference>
<evidence type="ECO:0000313" key="3">
    <source>
        <dbReference type="Proteomes" id="UP000005510"/>
    </source>
</evidence>
<feature type="domain" description="Mannosidase Ig/CBM-like" evidence="1">
    <location>
        <begin position="119"/>
        <end position="194"/>
    </location>
</feature>
<dbReference type="InterPro" id="IPR013783">
    <property type="entry name" value="Ig-like_fold"/>
</dbReference>
<evidence type="ECO:0000259" key="1">
    <source>
        <dbReference type="Pfam" id="PF17786"/>
    </source>
</evidence>
<comment type="caution">
    <text evidence="2">The sequence shown here is derived from an EMBL/GenBank/DDBJ whole genome shotgun (WGS) entry which is preliminary data.</text>
</comment>
<dbReference type="AlphaFoldDB" id="B7BGC4"/>
<dbReference type="EMBL" id="ABYH01000409">
    <property type="protein sequence ID" value="EEC94520.1"/>
    <property type="molecule type" value="Genomic_DNA"/>
</dbReference>
<dbReference type="InterPro" id="IPR041447">
    <property type="entry name" value="Mannosidase_ig"/>
</dbReference>
<accession>B7BGC4</accession>
<reference evidence="2 3" key="1">
    <citation type="submission" date="2008-10" db="EMBL/GenBank/DDBJ databases">
        <title>Draft genome sequence of Parabacteroides johnsonii (DSM 18315).</title>
        <authorList>
            <person name="Sudarsanam P."/>
            <person name="Ley R."/>
            <person name="Guruge J."/>
            <person name="Turnbaugh P.J."/>
            <person name="Mahowald M."/>
            <person name="Liep D."/>
            <person name="Gordon J."/>
        </authorList>
    </citation>
    <scope>NUCLEOTIDE SEQUENCE [LARGE SCALE GENOMIC DNA]</scope>
    <source>
        <strain evidence="2 3">DSM 18315</strain>
    </source>
</reference>
<dbReference type="STRING" id="537006.PRABACTJOHN_04119"/>
<reference evidence="2 3" key="2">
    <citation type="submission" date="2008-10" db="EMBL/GenBank/DDBJ databases">
        <authorList>
            <person name="Fulton L."/>
            <person name="Clifton S."/>
            <person name="Fulton B."/>
            <person name="Xu J."/>
            <person name="Minx P."/>
            <person name="Pepin K.H."/>
            <person name="Johnson M."/>
            <person name="Bhonagiri V."/>
            <person name="Nash W.E."/>
            <person name="Mardis E.R."/>
            <person name="Wilson R.K."/>
        </authorList>
    </citation>
    <scope>NUCLEOTIDE SEQUENCE [LARGE SCALE GENOMIC DNA]</scope>
    <source>
        <strain evidence="2 3">DSM 18315</strain>
    </source>
</reference>
<gene>
    <name evidence="2" type="ORF">PRABACTJOHN_04119</name>
</gene>
<dbReference type="HOGENOM" id="CLU_851302_0_0_10"/>
<evidence type="ECO:0000313" key="2">
    <source>
        <dbReference type="EMBL" id="EEC94520.1"/>
    </source>
</evidence>
<organism evidence="2 3">
    <name type="scientific">Parabacteroides johnsonii DSM 18315</name>
    <dbReference type="NCBI Taxonomy" id="537006"/>
    <lineage>
        <taxon>Bacteria</taxon>
        <taxon>Pseudomonadati</taxon>
        <taxon>Bacteroidota</taxon>
        <taxon>Bacteroidia</taxon>
        <taxon>Bacteroidales</taxon>
        <taxon>Tannerellaceae</taxon>
        <taxon>Parabacteroides</taxon>
    </lineage>
</organism>
<name>B7BGC4_9BACT</name>
<dbReference type="Gene3D" id="2.60.40.10">
    <property type="entry name" value="Immunoglobulins"/>
    <property type="match status" value="1"/>
</dbReference>
<proteinExistence type="predicted"/>
<dbReference type="InterPro" id="IPR036156">
    <property type="entry name" value="Beta-gal/glucu_dom_sf"/>
</dbReference>